<evidence type="ECO:0000259" key="2">
    <source>
        <dbReference type="PROSITE" id="PS51745"/>
    </source>
</evidence>
<dbReference type="Gene3D" id="3.10.20.90">
    <property type="entry name" value="Phosphatidylinositol 3-kinase Catalytic Subunit, Chain A, domain 1"/>
    <property type="match status" value="1"/>
</dbReference>
<dbReference type="SMART" id="SM00666">
    <property type="entry name" value="PB1"/>
    <property type="match status" value="1"/>
</dbReference>
<dbReference type="InterPro" id="IPR011990">
    <property type="entry name" value="TPR-like_helical_dom_sf"/>
</dbReference>
<protein>
    <recommendedName>
        <fullName evidence="2">PB1 domain-containing protein</fullName>
    </recommendedName>
</protein>
<dbReference type="PROSITE" id="PS51745">
    <property type="entry name" value="PB1"/>
    <property type="match status" value="1"/>
</dbReference>
<proteinExistence type="predicted"/>
<organism evidence="4">
    <name type="scientific">Ostreococcus mediterraneus</name>
    <dbReference type="NCBI Taxonomy" id="1486918"/>
    <lineage>
        <taxon>Eukaryota</taxon>
        <taxon>Viridiplantae</taxon>
        <taxon>Chlorophyta</taxon>
        <taxon>Mamiellophyceae</taxon>
        <taxon>Mamiellales</taxon>
        <taxon>Bathycoccaceae</taxon>
        <taxon>Ostreococcus</taxon>
    </lineage>
</organism>
<dbReference type="SMART" id="SM00028">
    <property type="entry name" value="TPR"/>
    <property type="match status" value="4"/>
</dbReference>
<dbReference type="Gene3D" id="1.25.40.10">
    <property type="entry name" value="Tetratricopeptide repeat domain"/>
    <property type="match status" value="1"/>
</dbReference>
<dbReference type="Pfam" id="PF00564">
    <property type="entry name" value="PB1"/>
    <property type="match status" value="1"/>
</dbReference>
<dbReference type="InterPro" id="IPR000270">
    <property type="entry name" value="PB1_dom"/>
</dbReference>
<dbReference type="SUPFAM" id="SSF54277">
    <property type="entry name" value="CAD &amp; PB1 domains"/>
    <property type="match status" value="1"/>
</dbReference>
<dbReference type="InterPro" id="IPR053793">
    <property type="entry name" value="PB1-like"/>
</dbReference>
<reference evidence="4" key="1">
    <citation type="submission" date="2021-01" db="EMBL/GenBank/DDBJ databases">
        <authorList>
            <person name="Corre E."/>
            <person name="Pelletier E."/>
            <person name="Niang G."/>
            <person name="Scheremetjew M."/>
            <person name="Finn R."/>
            <person name="Kale V."/>
            <person name="Holt S."/>
            <person name="Cochrane G."/>
            <person name="Meng A."/>
            <person name="Brown T."/>
            <person name="Cohen L."/>
        </authorList>
    </citation>
    <scope>NUCLEOTIDE SEQUENCE</scope>
    <source>
        <strain evidence="4">Clade-D-RCC2572</strain>
    </source>
</reference>
<evidence type="ECO:0000313" key="4">
    <source>
        <dbReference type="EMBL" id="CAD8587270.1"/>
    </source>
</evidence>
<dbReference type="EMBL" id="HBEW01007532">
    <property type="protein sequence ID" value="CAD8587268.1"/>
    <property type="molecule type" value="Transcribed_RNA"/>
</dbReference>
<keyword evidence="1" id="KW-0677">Repeat</keyword>
<dbReference type="CDD" id="cd05992">
    <property type="entry name" value="PB1"/>
    <property type="match status" value="1"/>
</dbReference>
<evidence type="ECO:0000256" key="1">
    <source>
        <dbReference type="ARBA" id="ARBA00022737"/>
    </source>
</evidence>
<dbReference type="PANTHER" id="PTHR46183">
    <property type="entry name" value="PROTEIN CLMP1"/>
    <property type="match status" value="1"/>
</dbReference>
<evidence type="ECO:0000313" key="3">
    <source>
        <dbReference type="EMBL" id="CAD8587268.1"/>
    </source>
</evidence>
<gene>
    <name evidence="3" type="ORF">OMED0929_LOCUS6360</name>
    <name evidence="4" type="ORF">OMED0929_LOCUS6361</name>
</gene>
<sequence>MVSVTTKKPVAAPTGEIAAFAKKSQQFKLEGDVLFAKQEIGQALDKYTKAQQLALSGTPEFAAILANKAACWLKARRFEEALADCNLALEGQPNFKPALLRRATVYETCSVFAHAINDLEQILQQDPRDESIKARLTKVKKALAIQEKQKRAAGPAGLGGASVSRNAAQAKQQQLQAQRARQQSQQTLFTFSTTWKGETKEIQLPVTLTYADLRAAIKKEYGIENHIIVKYKDFDGDFVTISSRMDLRAALTNFAAVAEREAKETGERPGSPIPVIRVEAFPSTVEVVETPDLVQPDVLGENEEQGDDVIEIDEWLLSFATLFRKALGDAAPKEGSLELRTVGLEKCCETLEATVGSPEARALLKAASDKFQEAAAAAIFNWGNVFACNTRRVIDACEPQREDGAGSTDEALAVAAKTQMAALDADYERCIERFQEALKIKSDFFEAPITWGQQAFERAKLYHHLAKDSTGGAKSEAEKTADEMFALAITKYQEAMQMLSPAERDVVLTENSPEAGGVKAQILILWGNVLYEQSQVKQSRGDKKWKADTEAAVAKFNEAGCSKDDIKRALMNHASEEWKNEEDAAKAAGAK</sequence>
<feature type="domain" description="PB1" evidence="2">
    <location>
        <begin position="188"/>
        <end position="260"/>
    </location>
</feature>
<dbReference type="SUPFAM" id="SSF48452">
    <property type="entry name" value="TPR-like"/>
    <property type="match status" value="1"/>
</dbReference>
<accession>A0A6T5SVW9</accession>
<dbReference type="AlphaFoldDB" id="A0A6T5SVW9"/>
<name>A0A6T5SVW9_9CHLO</name>
<dbReference type="InterPro" id="IPR019734">
    <property type="entry name" value="TPR_rpt"/>
</dbReference>
<dbReference type="PANTHER" id="PTHR46183:SF8">
    <property type="entry name" value="PROTEIN CLMP1"/>
    <property type="match status" value="1"/>
</dbReference>
<dbReference type="InterPro" id="IPR044517">
    <property type="entry name" value="PHOX1-4"/>
</dbReference>
<dbReference type="EMBL" id="HBEW01007533">
    <property type="protein sequence ID" value="CAD8587270.1"/>
    <property type="molecule type" value="Transcribed_RNA"/>
</dbReference>